<evidence type="ECO:0000313" key="7">
    <source>
        <dbReference type="EMBL" id="MBB3158806.1"/>
    </source>
</evidence>
<keyword evidence="4 7" id="KW-0378">Hydrolase</keyword>
<name>A0A7W5CJF0_9MICO</name>
<comment type="similarity">
    <text evidence="2">Belongs to the metallo-dependent hydrolases superfamily. Hydantoinase/dihydropyrimidinase family.</text>
</comment>
<dbReference type="InterPro" id="IPR006680">
    <property type="entry name" value="Amidohydro-rel"/>
</dbReference>
<evidence type="ECO:0000256" key="3">
    <source>
        <dbReference type="ARBA" id="ARBA00022723"/>
    </source>
</evidence>
<protein>
    <submittedName>
        <fullName evidence="7">Dihydropyrimidinase</fullName>
        <ecNumber evidence="7">3.5.2.2</ecNumber>
    </submittedName>
</protein>
<dbReference type="EC" id="3.5.2.2" evidence="7"/>
<dbReference type="InterPro" id="IPR032466">
    <property type="entry name" value="Metal_Hydrolase"/>
</dbReference>
<dbReference type="SUPFAM" id="SSF51556">
    <property type="entry name" value="Metallo-dependent hydrolases"/>
    <property type="match status" value="1"/>
</dbReference>
<proteinExistence type="inferred from homology"/>
<dbReference type="InterPro" id="IPR011059">
    <property type="entry name" value="Metal-dep_hydrolase_composite"/>
</dbReference>
<evidence type="ECO:0000259" key="6">
    <source>
        <dbReference type="Pfam" id="PF01979"/>
    </source>
</evidence>
<dbReference type="GO" id="GO:0005829">
    <property type="term" value="C:cytosol"/>
    <property type="evidence" value="ECO:0007669"/>
    <property type="project" value="TreeGrafter"/>
</dbReference>
<evidence type="ECO:0000256" key="4">
    <source>
        <dbReference type="ARBA" id="ARBA00022801"/>
    </source>
</evidence>
<reference evidence="7 8" key="1">
    <citation type="submission" date="2020-08" db="EMBL/GenBank/DDBJ databases">
        <title>Genomic Encyclopedia of Type Strains, Phase III (KMG-III): the genomes of soil and plant-associated and newly described type strains.</title>
        <authorList>
            <person name="Whitman W."/>
        </authorList>
    </citation>
    <scope>NUCLEOTIDE SEQUENCE [LARGE SCALE GENOMIC DNA]</scope>
    <source>
        <strain evidence="7 8">CECT 8356</strain>
    </source>
</reference>
<dbReference type="FunFam" id="3.20.20.140:FF:000037">
    <property type="entry name" value="Dihydropyrimidinase"/>
    <property type="match status" value="1"/>
</dbReference>
<organism evidence="7 8">
    <name type="scientific">Microbacterium proteolyticum</name>
    <dbReference type="NCBI Taxonomy" id="1572644"/>
    <lineage>
        <taxon>Bacteria</taxon>
        <taxon>Bacillati</taxon>
        <taxon>Actinomycetota</taxon>
        <taxon>Actinomycetes</taxon>
        <taxon>Micrococcales</taxon>
        <taxon>Microbacteriaceae</taxon>
        <taxon>Microbacterium</taxon>
    </lineage>
</organism>
<evidence type="ECO:0000313" key="8">
    <source>
        <dbReference type="Proteomes" id="UP000543579"/>
    </source>
</evidence>
<dbReference type="InterPro" id="IPR011778">
    <property type="entry name" value="Hydantoinase/dihydroPyrase"/>
</dbReference>
<dbReference type="Pfam" id="PF01979">
    <property type="entry name" value="Amidohydro_1"/>
    <property type="match status" value="1"/>
</dbReference>
<dbReference type="Gene3D" id="2.30.40.10">
    <property type="entry name" value="Urease, subunit C, domain 1"/>
    <property type="match status" value="1"/>
</dbReference>
<dbReference type="InterPro" id="IPR050378">
    <property type="entry name" value="Metallo-dep_Hydrolases_sf"/>
</dbReference>
<dbReference type="AlphaFoldDB" id="A0A7W5CJF0"/>
<dbReference type="NCBIfam" id="TIGR02033">
    <property type="entry name" value="D-hydantoinase"/>
    <property type="match status" value="1"/>
</dbReference>
<sequence>MATTLLTGGTVVSATGRTAADVLLDGESIAAVLAPGSTLLGHDLAASVDTVIDATGKYVIPGGIDAHTHMQLPFGGTSASDTFETGTRAAAWGGTTTIVDFAVQRTGERVQDGLAHWHELAAGNCAIDYGFHQIVGGVDADSLAALPGLIDEGISSFKMFMAYPGVFYADDAQILRAMQVAADTGLLTMMHAENGPVIDVLAEQLIEKGKTSPYFHGVARAWQMEEEATHRAIMLSHLTGAPLYVVHVSAKQAVEQLAWARDNGQNVFGETCPQYLYLSLEDQLGASSEEWGDFEGAKWVCSTPLRSKHEGHQHHMWQALRTNDIQMVSTDHCPFCMKDQKTLGQGDFRAIPNGIGSVEHRMDLMYQGVVTGQITLERWVELTSTTPARMFGMYGKKGVIAPGADADIVVYDPAGHTSIGLGTRPDGSPTGRSHHMNMDHSAWEGYEIDGHVDTVISRGKVVVDDGAYVGAPGDGRFVKRGLSQYLI</sequence>
<dbReference type="CDD" id="cd01314">
    <property type="entry name" value="D-HYD"/>
    <property type="match status" value="1"/>
</dbReference>
<dbReference type="EMBL" id="JACHXY010000003">
    <property type="protein sequence ID" value="MBB3158806.1"/>
    <property type="molecule type" value="Genomic_DNA"/>
</dbReference>
<dbReference type="SUPFAM" id="SSF51338">
    <property type="entry name" value="Composite domain of metallo-dependent hydrolases"/>
    <property type="match status" value="2"/>
</dbReference>
<comment type="PTM">
    <text evidence="5">Carbamylation allows a single lysine to coordinate two divalent metal cations.</text>
</comment>
<dbReference type="GO" id="GO:0004157">
    <property type="term" value="F:dihydropyrimidinase activity"/>
    <property type="evidence" value="ECO:0007669"/>
    <property type="project" value="UniProtKB-EC"/>
</dbReference>
<dbReference type="Proteomes" id="UP000543579">
    <property type="component" value="Unassembled WGS sequence"/>
</dbReference>
<dbReference type="PANTHER" id="PTHR11647">
    <property type="entry name" value="HYDRANTOINASE/DIHYDROPYRIMIDINASE FAMILY MEMBER"/>
    <property type="match status" value="1"/>
</dbReference>
<evidence type="ECO:0000256" key="5">
    <source>
        <dbReference type="PIRSR" id="PIRSR611778-50"/>
    </source>
</evidence>
<dbReference type="RefSeq" id="WP_183420233.1">
    <property type="nucleotide sequence ID" value="NZ_JACHXY010000003.1"/>
</dbReference>
<keyword evidence="3" id="KW-0479">Metal-binding</keyword>
<accession>A0A7W5CJF0</accession>
<comment type="caution">
    <text evidence="7">The sequence shown here is derived from an EMBL/GenBank/DDBJ whole genome shotgun (WGS) entry which is preliminary data.</text>
</comment>
<feature type="domain" description="Amidohydrolase-related" evidence="6">
    <location>
        <begin position="58"/>
        <end position="462"/>
    </location>
</feature>
<feature type="modified residue" description="N6-carboxylysine" evidence="5">
    <location>
        <position position="158"/>
    </location>
</feature>
<dbReference type="PANTHER" id="PTHR11647:SF1">
    <property type="entry name" value="COLLAPSIN RESPONSE MEDIATOR PROTEIN"/>
    <property type="match status" value="1"/>
</dbReference>
<dbReference type="Gene3D" id="3.20.20.140">
    <property type="entry name" value="Metal-dependent hydrolases"/>
    <property type="match status" value="1"/>
</dbReference>
<evidence type="ECO:0000256" key="2">
    <source>
        <dbReference type="ARBA" id="ARBA00008829"/>
    </source>
</evidence>
<dbReference type="GO" id="GO:0046872">
    <property type="term" value="F:metal ion binding"/>
    <property type="evidence" value="ECO:0007669"/>
    <property type="project" value="UniProtKB-KW"/>
</dbReference>
<comment type="cofactor">
    <cofactor evidence="1">
        <name>Zn(2+)</name>
        <dbReference type="ChEBI" id="CHEBI:29105"/>
    </cofactor>
</comment>
<evidence type="ECO:0000256" key="1">
    <source>
        <dbReference type="ARBA" id="ARBA00001947"/>
    </source>
</evidence>
<gene>
    <name evidence="7" type="ORF">FHS07_002524</name>
</gene>